<keyword evidence="2" id="KW-0648">Protein biosynthesis</keyword>
<proteinExistence type="inferred from homology"/>
<name>A0ABS4GE72_9FIRM</name>
<dbReference type="EMBL" id="JAGGKS010000005">
    <property type="protein sequence ID" value="MBP1925994.1"/>
    <property type="molecule type" value="Genomic_DNA"/>
</dbReference>
<dbReference type="CDD" id="cd00487">
    <property type="entry name" value="Pep_deformylase"/>
    <property type="match status" value="1"/>
</dbReference>
<protein>
    <recommendedName>
        <fullName evidence="2">Peptide deformylase</fullName>
        <shortName evidence="2">PDF</shortName>
        <ecNumber evidence="2">3.5.1.88</ecNumber>
    </recommendedName>
    <alternativeName>
        <fullName evidence="2">Polypeptide deformylase</fullName>
    </alternativeName>
</protein>
<evidence type="ECO:0000313" key="3">
    <source>
        <dbReference type="EMBL" id="MBP1925994.1"/>
    </source>
</evidence>
<dbReference type="PRINTS" id="PR01576">
    <property type="entry name" value="PDEFORMYLASE"/>
</dbReference>
<dbReference type="HAMAP" id="MF_00163">
    <property type="entry name" value="Pep_deformylase"/>
    <property type="match status" value="1"/>
</dbReference>
<accession>A0ABS4GE72</accession>
<gene>
    <name evidence="2" type="primary">def</name>
    <name evidence="3" type="ORF">J2Z76_001858</name>
</gene>
<feature type="binding site" evidence="2">
    <location>
        <position position="154"/>
    </location>
    <ligand>
        <name>Fe cation</name>
        <dbReference type="ChEBI" id="CHEBI:24875"/>
    </ligand>
</feature>
<comment type="catalytic activity">
    <reaction evidence="2">
        <text>N-terminal N-formyl-L-methionyl-[peptide] + H2O = N-terminal L-methionyl-[peptide] + formate</text>
        <dbReference type="Rhea" id="RHEA:24420"/>
        <dbReference type="Rhea" id="RHEA-COMP:10639"/>
        <dbReference type="Rhea" id="RHEA-COMP:10640"/>
        <dbReference type="ChEBI" id="CHEBI:15377"/>
        <dbReference type="ChEBI" id="CHEBI:15740"/>
        <dbReference type="ChEBI" id="CHEBI:49298"/>
        <dbReference type="ChEBI" id="CHEBI:64731"/>
        <dbReference type="EC" id="3.5.1.88"/>
    </reaction>
</comment>
<dbReference type="Gene3D" id="3.90.45.10">
    <property type="entry name" value="Peptide deformylase"/>
    <property type="match status" value="1"/>
</dbReference>
<dbReference type="PANTHER" id="PTHR10458">
    <property type="entry name" value="PEPTIDE DEFORMYLASE"/>
    <property type="match status" value="1"/>
</dbReference>
<sequence>MLVKLDKKVGGKIMAVREILLLGNENLYKLSEETNKQDKCKAKQVIDDLHDTLFDFRKKNGFGRAIAAPQINEAYRIIYMNYDDKSIAFINPRIEFTNDKQFEIWDDCMSFPGLEVKVNRYKKCKVFYKDLDWKDCEMEFEGDLSELIQHEYDHIHGILAVQRALDNKSFRMKNIKE</sequence>
<organism evidence="3 4">
    <name type="scientific">Sedimentibacter acidaminivorans</name>
    <dbReference type="NCBI Taxonomy" id="913099"/>
    <lineage>
        <taxon>Bacteria</taxon>
        <taxon>Bacillati</taxon>
        <taxon>Bacillota</taxon>
        <taxon>Tissierellia</taxon>
        <taxon>Sedimentibacter</taxon>
    </lineage>
</organism>
<reference evidence="3 4" key="1">
    <citation type="submission" date="2021-03" db="EMBL/GenBank/DDBJ databases">
        <title>Genomic Encyclopedia of Type Strains, Phase IV (KMG-IV): sequencing the most valuable type-strain genomes for metagenomic binning, comparative biology and taxonomic classification.</title>
        <authorList>
            <person name="Goeker M."/>
        </authorList>
    </citation>
    <scope>NUCLEOTIDE SEQUENCE [LARGE SCALE GENOMIC DNA]</scope>
    <source>
        <strain evidence="3 4">DSM 24004</strain>
    </source>
</reference>
<feature type="active site" evidence="2">
    <location>
        <position position="151"/>
    </location>
</feature>
<keyword evidence="2" id="KW-0408">Iron</keyword>
<keyword evidence="2 3" id="KW-0378">Hydrolase</keyword>
<dbReference type="PANTHER" id="PTHR10458:SF22">
    <property type="entry name" value="PEPTIDE DEFORMYLASE"/>
    <property type="match status" value="1"/>
</dbReference>
<evidence type="ECO:0000256" key="2">
    <source>
        <dbReference type="HAMAP-Rule" id="MF_00163"/>
    </source>
</evidence>
<dbReference type="Pfam" id="PF01327">
    <property type="entry name" value="Pep_deformylase"/>
    <property type="match status" value="1"/>
</dbReference>
<dbReference type="InterPro" id="IPR036821">
    <property type="entry name" value="Peptide_deformylase_sf"/>
</dbReference>
<comment type="cofactor">
    <cofactor evidence="2">
        <name>Fe(2+)</name>
        <dbReference type="ChEBI" id="CHEBI:29033"/>
    </cofactor>
    <text evidence="2">Binds 1 Fe(2+) ion.</text>
</comment>
<evidence type="ECO:0000256" key="1">
    <source>
        <dbReference type="ARBA" id="ARBA00010759"/>
    </source>
</evidence>
<feature type="binding site" evidence="2">
    <location>
        <position position="150"/>
    </location>
    <ligand>
        <name>Fe cation</name>
        <dbReference type="ChEBI" id="CHEBI:24875"/>
    </ligand>
</feature>
<comment type="similarity">
    <text evidence="1 2">Belongs to the polypeptide deformylase family.</text>
</comment>
<keyword evidence="2" id="KW-0479">Metal-binding</keyword>
<comment type="function">
    <text evidence="2">Removes the formyl group from the N-terminal Met of newly synthesized proteins. Requires at least a dipeptide for an efficient rate of reaction. N-terminal L-methionine is a prerequisite for activity but the enzyme has broad specificity at other positions.</text>
</comment>
<dbReference type="EC" id="3.5.1.88" evidence="2"/>
<comment type="caution">
    <text evidence="3">The sequence shown here is derived from an EMBL/GenBank/DDBJ whole genome shotgun (WGS) entry which is preliminary data.</text>
</comment>
<dbReference type="InterPro" id="IPR023635">
    <property type="entry name" value="Peptide_deformylase"/>
</dbReference>
<dbReference type="GO" id="GO:0042586">
    <property type="term" value="F:peptide deformylase activity"/>
    <property type="evidence" value="ECO:0007669"/>
    <property type="project" value="UniProtKB-EC"/>
</dbReference>
<evidence type="ECO:0000313" key="4">
    <source>
        <dbReference type="Proteomes" id="UP001519342"/>
    </source>
</evidence>
<feature type="binding site" evidence="2">
    <location>
        <position position="108"/>
    </location>
    <ligand>
        <name>Fe cation</name>
        <dbReference type="ChEBI" id="CHEBI:24875"/>
    </ligand>
</feature>
<keyword evidence="4" id="KW-1185">Reference proteome</keyword>
<dbReference type="Proteomes" id="UP001519342">
    <property type="component" value="Unassembled WGS sequence"/>
</dbReference>
<dbReference type="SUPFAM" id="SSF56420">
    <property type="entry name" value="Peptide deformylase"/>
    <property type="match status" value="1"/>
</dbReference>
<dbReference type="PIRSF" id="PIRSF004749">
    <property type="entry name" value="Pep_def"/>
    <property type="match status" value="1"/>
</dbReference>